<sequence length="86" mass="9734">MTAAHLSEQVVKDKLIEFIRETFLSGDPDRELDEGTPLLEWGVIDSMRIVVLLAFIRRELSTDIPMTQISGANFRNVRKIAALVVH</sequence>
<accession>A0A0F2TGD3</accession>
<dbReference type="SUPFAM" id="SSF47336">
    <property type="entry name" value="ACP-like"/>
    <property type="match status" value="1"/>
</dbReference>
<dbReference type="Pfam" id="PF00550">
    <property type="entry name" value="PP-binding"/>
    <property type="match status" value="1"/>
</dbReference>
<dbReference type="InterPro" id="IPR036736">
    <property type="entry name" value="ACP-like_sf"/>
</dbReference>
<name>A0A0F2TGD3_STRR3</name>
<feature type="domain" description="Carrier" evidence="1">
    <location>
        <begin position="10"/>
        <end position="86"/>
    </location>
</feature>
<dbReference type="AlphaFoldDB" id="A0A0F2TGD3"/>
<evidence type="ECO:0000259" key="1">
    <source>
        <dbReference type="PROSITE" id="PS50075"/>
    </source>
</evidence>
<dbReference type="Proteomes" id="UP000033699">
    <property type="component" value="Unassembled WGS sequence"/>
</dbReference>
<gene>
    <name evidence="2" type="ORF">VM95_10340</name>
</gene>
<reference evidence="2 3" key="1">
    <citation type="submission" date="2015-02" db="EMBL/GenBank/DDBJ databases">
        <authorList>
            <person name="Ju K.-S."/>
            <person name="Doroghazi J.R."/>
            <person name="Metcalf W."/>
        </authorList>
    </citation>
    <scope>NUCLEOTIDE SEQUENCE [LARGE SCALE GENOMIC DNA]</scope>
    <source>
        <strain evidence="2 3">ATCC 31215</strain>
    </source>
</reference>
<dbReference type="PATRIC" id="fig|359131.3.peg.1680"/>
<evidence type="ECO:0000313" key="2">
    <source>
        <dbReference type="EMBL" id="KJS62234.1"/>
    </source>
</evidence>
<dbReference type="EMBL" id="JZKH01000015">
    <property type="protein sequence ID" value="KJS62234.1"/>
    <property type="molecule type" value="Genomic_DNA"/>
</dbReference>
<dbReference type="OrthoDB" id="5383272at2"/>
<protein>
    <recommendedName>
        <fullName evidence="1">Carrier domain-containing protein</fullName>
    </recommendedName>
</protein>
<proteinExistence type="predicted"/>
<dbReference type="PROSITE" id="PS50075">
    <property type="entry name" value="CARRIER"/>
    <property type="match status" value="1"/>
</dbReference>
<organism evidence="2 3">
    <name type="scientific">Streptomyces rubellomurinus (strain ATCC 31215)</name>
    <dbReference type="NCBI Taxonomy" id="359131"/>
    <lineage>
        <taxon>Bacteria</taxon>
        <taxon>Bacillati</taxon>
        <taxon>Actinomycetota</taxon>
        <taxon>Actinomycetes</taxon>
        <taxon>Kitasatosporales</taxon>
        <taxon>Streptomycetaceae</taxon>
        <taxon>Streptomyces</taxon>
    </lineage>
</organism>
<dbReference type="Gene3D" id="1.10.1200.10">
    <property type="entry name" value="ACP-like"/>
    <property type="match status" value="1"/>
</dbReference>
<dbReference type="RefSeq" id="WP_045694394.1">
    <property type="nucleotide sequence ID" value="NZ_JZKH01000015.1"/>
</dbReference>
<keyword evidence="3" id="KW-1185">Reference proteome</keyword>
<comment type="caution">
    <text evidence="2">The sequence shown here is derived from an EMBL/GenBank/DDBJ whole genome shotgun (WGS) entry which is preliminary data.</text>
</comment>
<evidence type="ECO:0000313" key="3">
    <source>
        <dbReference type="Proteomes" id="UP000033699"/>
    </source>
</evidence>
<dbReference type="InterPro" id="IPR009081">
    <property type="entry name" value="PP-bd_ACP"/>
</dbReference>